<dbReference type="Proteomes" id="UP001055172">
    <property type="component" value="Unassembled WGS sequence"/>
</dbReference>
<name>A0AA37GDN8_9PEZI</name>
<proteinExistence type="predicted"/>
<evidence type="ECO:0000313" key="3">
    <source>
        <dbReference type="Proteomes" id="UP001055172"/>
    </source>
</evidence>
<keyword evidence="3" id="KW-1185">Reference proteome</keyword>
<comment type="caution">
    <text evidence="2">The sequence shown here is derived from an EMBL/GenBank/DDBJ whole genome shotgun (WGS) entry which is preliminary data.</text>
</comment>
<gene>
    <name evidence="2" type="ORF">ColLi_01470</name>
</gene>
<evidence type="ECO:0000256" key="1">
    <source>
        <dbReference type="SAM" id="Phobius"/>
    </source>
</evidence>
<keyword evidence="1" id="KW-0472">Membrane</keyword>
<organism evidence="2 3">
    <name type="scientific">Colletotrichum liriopes</name>
    <dbReference type="NCBI Taxonomy" id="708192"/>
    <lineage>
        <taxon>Eukaryota</taxon>
        <taxon>Fungi</taxon>
        <taxon>Dikarya</taxon>
        <taxon>Ascomycota</taxon>
        <taxon>Pezizomycotina</taxon>
        <taxon>Sordariomycetes</taxon>
        <taxon>Hypocreomycetidae</taxon>
        <taxon>Glomerellales</taxon>
        <taxon>Glomerellaceae</taxon>
        <taxon>Colletotrichum</taxon>
        <taxon>Colletotrichum spaethianum species complex</taxon>
    </lineage>
</organism>
<keyword evidence="1" id="KW-0812">Transmembrane</keyword>
<reference evidence="2 3" key="1">
    <citation type="submission" date="2021-07" db="EMBL/GenBank/DDBJ databases">
        <title>Genome data of Colletotrichum spaethianum.</title>
        <authorList>
            <person name="Utami Y.D."/>
            <person name="Hiruma K."/>
        </authorList>
    </citation>
    <scope>NUCLEOTIDE SEQUENCE [LARGE SCALE GENOMIC DNA]</scope>
    <source>
        <strain evidence="2 3">MAFF 242679</strain>
    </source>
</reference>
<feature type="transmembrane region" description="Helical" evidence="1">
    <location>
        <begin position="51"/>
        <end position="70"/>
    </location>
</feature>
<protein>
    <submittedName>
        <fullName evidence="2">Uncharacterized protein</fullName>
    </submittedName>
</protein>
<dbReference type="EMBL" id="BPPX01000003">
    <property type="protein sequence ID" value="GJC78632.1"/>
    <property type="molecule type" value="Genomic_DNA"/>
</dbReference>
<accession>A0AA37GDN8</accession>
<sequence length="1288" mass="134626">MPPRLHPKFVITNKQFPLRAIYRRHLLPPALSPRLELLTALLDLALELGHLLQALLLLLLVLLLLLRLLADPLALQLLRPAGGNVARSVVGEEVLEHNLNHPAGGIVDDHDARHRRLELVAEGDQLHLLVDLGNELHRAGEGQGRDTDNAVEHALVLTKTLAERTSLVVNGESADLLDELEQVNSAVEQAGGELGLEVNVTRATTYMLGEWNSRLESVAEAGNVNQSNDVNGELPQNRTNDVKVENVGLRTLLGQALDNAGARDGQEADAHQDTADGVLAVTELDTLEVQHTQTVGTNETVEGENLVGLNRCNKCAAALADNVRDSNHVTQLASEGSGNGGVTKLQGGRLIVAQLVLHHAGRHLVGEASGVRSSLGLTSSLRVVVVEELLSSGGSDSFDGADAVGLEPLLGGDVLLLRFPLNSLVEVGVARTGRVQVGNHDGNGGCWLVESLHQVDLLLVNLLHLGVAGVLGDASEVLLSAVEQSDTNVSLLEGADVVGSVTSHQSVVTHVSEANEDVFLLLRRDTRINPGVTENLLPADLVLELGKGVAGNTEVVVLDNLGIQGLSGIDRDDNLLVNTTPDELVATLVVFRGVKNQDVTVNDLDVSGDVHGGKGVISGNHDNAVAALVEHLHSLLGIVLQGAGQNEESSKRESSLDVLSLQVVDLAAPELIVHGKLLVGESKDARATTGEVLVGLFVVGRDSRQSLHDGFGSALDTDKGAANPVAELVCTVDSRNSTLSLESGGELEAALDLNGSANASGGSRGRLAREGIVSSESPAERCQSSLLHRVTNNLALVKLDECVGGSKNKGGIQTNLVDRRHLRVGTIGLTRSVCTAGLAQSQTSNALNNQVLAGKGTGLVEAGNVDATSEGNAERLGAENGVLGQGCQARVDGKTEFHGQLGRNDTGDDQDAVKQKLGALAVLLDTLVPDIPRGSDRENEEEQDEEQGLDIVGRHTLGRVDHGADQAALGSLESGLLNDSHGTVVRRRRDTGGQLGFLLVRVAVSNLQDLGATPEEGVLVETLGLESGVGGAELDRVLQKRSALSGKHGLVHNGSSLDEQHIAGDTAVLLGASNGDEITGQELVAHDLGPLAQAVDVDIVRLDAHSAELVEGALALPDDGALEGDQHEESEERVVPVLVKHPETNTEDLEDEEGRDGVLLEELGEGGNRDIEGVGAVVLLDPLQLVLGCNALGLLVASDLGLRLGIDVVGEGSEGLVLGVVDEASLLEMERGVDLATDLCNIRSLAAKELSAVGATSGPAYLVANDLADVGRAGVGYGDDLDQLGLVN</sequence>
<keyword evidence="1" id="KW-1133">Transmembrane helix</keyword>
<evidence type="ECO:0000313" key="2">
    <source>
        <dbReference type="EMBL" id="GJC78632.1"/>
    </source>
</evidence>